<proteinExistence type="predicted"/>
<evidence type="ECO:0000313" key="2">
    <source>
        <dbReference type="EMBL" id="PRI11477.1"/>
    </source>
</evidence>
<dbReference type="EMBL" id="MWZD01000016">
    <property type="protein sequence ID" value="PRI11477.1"/>
    <property type="molecule type" value="Genomic_DNA"/>
</dbReference>
<dbReference type="Pfam" id="PF12728">
    <property type="entry name" value="HTH_17"/>
    <property type="match status" value="1"/>
</dbReference>
<gene>
    <name evidence="2" type="ORF">B4915_06495</name>
</gene>
<protein>
    <recommendedName>
        <fullName evidence="1">Helix-turn-helix domain-containing protein</fullName>
    </recommendedName>
</protein>
<organism evidence="2 3">
    <name type="scientific">Leucobacter massiliensis</name>
    <dbReference type="NCBI Taxonomy" id="1686285"/>
    <lineage>
        <taxon>Bacteria</taxon>
        <taxon>Bacillati</taxon>
        <taxon>Actinomycetota</taxon>
        <taxon>Actinomycetes</taxon>
        <taxon>Micrococcales</taxon>
        <taxon>Microbacteriaceae</taxon>
        <taxon>Leucobacter</taxon>
    </lineage>
</organism>
<sequence length="146" mass="15534">MREIATLLPEPADTALASSALHGFDEVLGAEGPVSLRISGQPGEVELPRAALAALATVLDSFAQGEGVTVIPNEAELTTQQAAEALQVSRPFLIGLLESGEIEHRTVGTHRRVKATSLARYLRDDDERRRSAADALAREARELGLA</sequence>
<dbReference type="OrthoDB" id="26212at2"/>
<name>A0A2S9QPG3_9MICO</name>
<dbReference type="Proteomes" id="UP000238650">
    <property type="component" value="Unassembled WGS sequence"/>
</dbReference>
<keyword evidence="3" id="KW-1185">Reference proteome</keyword>
<dbReference type="RefSeq" id="WP_105805019.1">
    <property type="nucleotide sequence ID" value="NZ_MWZD01000016.1"/>
</dbReference>
<evidence type="ECO:0000259" key="1">
    <source>
        <dbReference type="Pfam" id="PF12728"/>
    </source>
</evidence>
<feature type="domain" description="Helix-turn-helix" evidence="1">
    <location>
        <begin position="77"/>
        <end position="123"/>
    </location>
</feature>
<dbReference type="NCBIfam" id="TIGR01764">
    <property type="entry name" value="excise"/>
    <property type="match status" value="1"/>
</dbReference>
<accession>A0A2S9QPG3</accession>
<dbReference type="InterPro" id="IPR041657">
    <property type="entry name" value="HTH_17"/>
</dbReference>
<comment type="caution">
    <text evidence="2">The sequence shown here is derived from an EMBL/GenBank/DDBJ whole genome shotgun (WGS) entry which is preliminary data.</text>
</comment>
<dbReference type="GO" id="GO:0003677">
    <property type="term" value="F:DNA binding"/>
    <property type="evidence" value="ECO:0007669"/>
    <property type="project" value="InterPro"/>
</dbReference>
<dbReference type="InterPro" id="IPR010093">
    <property type="entry name" value="SinI_DNA-bd"/>
</dbReference>
<evidence type="ECO:0000313" key="3">
    <source>
        <dbReference type="Proteomes" id="UP000238650"/>
    </source>
</evidence>
<dbReference type="AlphaFoldDB" id="A0A2S9QPG3"/>
<reference evidence="2 3" key="1">
    <citation type="journal article" date="2017" name="New Microbes New Infect">
        <title>Genome sequence of 'Leucobacter massiliensis' sp. nov. isolated from human pharynx after travel to the 2014 Hajj.</title>
        <authorList>
            <person name="Leangapichart T."/>
            <person name="Gautret P."/>
            <person name="Nguyen T.T."/>
            <person name="Armstrong N."/>
            <person name="Rolain J.M."/>
        </authorList>
    </citation>
    <scope>NUCLEOTIDE SEQUENCE [LARGE SCALE GENOMIC DNA]</scope>
    <source>
        <strain evidence="2 3">122RC15</strain>
    </source>
</reference>